<proteinExistence type="predicted"/>
<reference evidence="3 5" key="2">
    <citation type="submission" date="2020-08" db="EMBL/GenBank/DDBJ databases">
        <title>Sequencing the genomes of 1000 actinobacteria strains.</title>
        <authorList>
            <person name="Klenk H.-P."/>
        </authorList>
    </citation>
    <scope>NUCLEOTIDE SEQUENCE [LARGE SCALE GENOMIC DNA]</scope>
    <source>
        <strain evidence="3 5">DSM 9581</strain>
    </source>
</reference>
<reference evidence="2 4" key="1">
    <citation type="submission" date="2019-07" db="EMBL/GenBank/DDBJ databases">
        <title>Whole genome shotgun sequence of Cellulomonas hominis NBRC 16055.</title>
        <authorList>
            <person name="Hosoyama A."/>
            <person name="Uohara A."/>
            <person name="Ohji S."/>
            <person name="Ichikawa N."/>
        </authorList>
    </citation>
    <scope>NUCLEOTIDE SEQUENCE [LARGE SCALE GENOMIC DNA]</scope>
    <source>
        <strain evidence="2 4">NBRC 16055</strain>
    </source>
</reference>
<protein>
    <submittedName>
        <fullName evidence="2">Uncharacterized protein</fullName>
    </submittedName>
</protein>
<keyword evidence="4" id="KW-1185">Reference proteome</keyword>
<dbReference type="Proteomes" id="UP000564629">
    <property type="component" value="Unassembled WGS sequence"/>
</dbReference>
<accession>A0A511FKN1</accession>
<evidence type="ECO:0000313" key="2">
    <source>
        <dbReference type="EMBL" id="GEL48408.1"/>
    </source>
</evidence>
<feature type="signal peptide" evidence="1">
    <location>
        <begin position="1"/>
        <end position="23"/>
    </location>
</feature>
<dbReference type="EMBL" id="JACHDN010000001">
    <property type="protein sequence ID" value="MBB5471355.1"/>
    <property type="molecule type" value="Genomic_DNA"/>
</dbReference>
<evidence type="ECO:0000256" key="1">
    <source>
        <dbReference type="SAM" id="SignalP"/>
    </source>
</evidence>
<dbReference type="Proteomes" id="UP000321723">
    <property type="component" value="Unassembled WGS sequence"/>
</dbReference>
<dbReference type="OrthoDB" id="5147617at2"/>
<dbReference type="EMBL" id="BJVQ01000079">
    <property type="protein sequence ID" value="GEL48408.1"/>
    <property type="molecule type" value="Genomic_DNA"/>
</dbReference>
<name>A0A511FKN1_9CELL</name>
<dbReference type="AlphaFoldDB" id="A0A511FKN1"/>
<feature type="chain" id="PRO_5038242086" evidence="1">
    <location>
        <begin position="24"/>
        <end position="185"/>
    </location>
</feature>
<evidence type="ECO:0000313" key="3">
    <source>
        <dbReference type="EMBL" id="MBB5471355.1"/>
    </source>
</evidence>
<organism evidence="2 4">
    <name type="scientific">Cellulomonas hominis</name>
    <dbReference type="NCBI Taxonomy" id="156981"/>
    <lineage>
        <taxon>Bacteria</taxon>
        <taxon>Bacillati</taxon>
        <taxon>Actinomycetota</taxon>
        <taxon>Actinomycetes</taxon>
        <taxon>Micrococcales</taxon>
        <taxon>Cellulomonadaceae</taxon>
        <taxon>Cellulomonas</taxon>
    </lineage>
</organism>
<dbReference type="RefSeq" id="WP_146840395.1">
    <property type="nucleotide sequence ID" value="NZ_BJVQ01000079.1"/>
</dbReference>
<evidence type="ECO:0000313" key="4">
    <source>
        <dbReference type="Proteomes" id="UP000321723"/>
    </source>
</evidence>
<sequence length="185" mass="18704">MRTTTRRAAVLALPLCLLVGLTAARVVGTDEVRVDFEGVTFALESAGSGSPGWRPAAADWHASDAAWTLDLASDELAPGGSVDVRVAVRNTSGTDATVVLALADPDPTSPGTDLFGALEAAVREDGALLASGPAGAVRVTLPGAVGPHGSDVRVLDLSLTLPATGDGRWVGARTGVQVLLEGTSR</sequence>
<comment type="caution">
    <text evidence="2">The sequence shown here is derived from an EMBL/GenBank/DDBJ whole genome shotgun (WGS) entry which is preliminary data.</text>
</comment>
<gene>
    <name evidence="2" type="ORF">CHO01_35240</name>
    <name evidence="3" type="ORF">HNR08_000091</name>
</gene>
<keyword evidence="1" id="KW-0732">Signal</keyword>
<evidence type="ECO:0000313" key="5">
    <source>
        <dbReference type="Proteomes" id="UP000564629"/>
    </source>
</evidence>